<feature type="compositionally biased region" description="Polar residues" evidence="1">
    <location>
        <begin position="1"/>
        <end position="12"/>
    </location>
</feature>
<feature type="transmembrane region" description="Helical" evidence="2">
    <location>
        <begin position="118"/>
        <end position="138"/>
    </location>
</feature>
<dbReference type="EMBL" id="JABFDY010000020">
    <property type="protein sequence ID" value="KAF7692281.1"/>
    <property type="molecule type" value="Genomic_DNA"/>
</dbReference>
<keyword evidence="2" id="KW-0812">Transmembrane</keyword>
<feature type="transmembrane region" description="Helical" evidence="2">
    <location>
        <begin position="41"/>
        <end position="60"/>
    </location>
</feature>
<evidence type="ECO:0000313" key="3">
    <source>
        <dbReference type="EMBL" id="KAF7692281.1"/>
    </source>
</evidence>
<dbReference type="OrthoDB" id="8856247at2759"/>
<dbReference type="Gene3D" id="1.20.1070.10">
    <property type="entry name" value="Rhodopsin 7-helix transmembrane proteins"/>
    <property type="match status" value="1"/>
</dbReference>
<accession>A0A8T0AKN0</accession>
<dbReference type="GO" id="GO:0004984">
    <property type="term" value="F:olfactory receptor activity"/>
    <property type="evidence" value="ECO:0007669"/>
    <property type="project" value="TreeGrafter"/>
</dbReference>
<feature type="transmembrane region" description="Helical" evidence="2">
    <location>
        <begin position="150"/>
        <end position="176"/>
    </location>
</feature>
<reference evidence="3" key="1">
    <citation type="submission" date="2020-08" db="EMBL/GenBank/DDBJ databases">
        <title>Chromosome-level assembly of Southern catfish (Silurus meridionalis) provides insights into visual adaptation to the nocturnal and benthic lifestyles.</title>
        <authorList>
            <person name="Zhang Y."/>
            <person name="Wang D."/>
            <person name="Peng Z."/>
        </authorList>
    </citation>
    <scope>NUCLEOTIDE SEQUENCE</scope>
    <source>
        <strain evidence="3">SWU-2019-XX</strain>
        <tissue evidence="3">Muscle</tissue>
    </source>
</reference>
<keyword evidence="4" id="KW-1185">Reference proteome</keyword>
<evidence type="ECO:0008006" key="5">
    <source>
        <dbReference type="Google" id="ProtNLM"/>
    </source>
</evidence>
<proteinExistence type="predicted"/>
<dbReference type="SUPFAM" id="SSF81321">
    <property type="entry name" value="Family A G protein-coupled receptor-like"/>
    <property type="match status" value="1"/>
</dbReference>
<organism evidence="3 4">
    <name type="scientific">Silurus meridionalis</name>
    <name type="common">Southern catfish</name>
    <name type="synonym">Silurus soldatovi meridionalis</name>
    <dbReference type="NCBI Taxonomy" id="175797"/>
    <lineage>
        <taxon>Eukaryota</taxon>
        <taxon>Metazoa</taxon>
        <taxon>Chordata</taxon>
        <taxon>Craniata</taxon>
        <taxon>Vertebrata</taxon>
        <taxon>Euteleostomi</taxon>
        <taxon>Actinopterygii</taxon>
        <taxon>Neopterygii</taxon>
        <taxon>Teleostei</taxon>
        <taxon>Ostariophysi</taxon>
        <taxon>Siluriformes</taxon>
        <taxon>Siluridae</taxon>
        <taxon>Silurus</taxon>
    </lineage>
</organism>
<feature type="transmembrane region" description="Helical" evidence="2">
    <location>
        <begin position="196"/>
        <end position="217"/>
    </location>
</feature>
<evidence type="ECO:0000313" key="4">
    <source>
        <dbReference type="Proteomes" id="UP000606274"/>
    </source>
</evidence>
<feature type="transmembrane region" description="Helical" evidence="2">
    <location>
        <begin position="238"/>
        <end position="256"/>
    </location>
</feature>
<gene>
    <name evidence="3" type="ORF">HF521_009891</name>
</gene>
<keyword evidence="2" id="KW-0472">Membrane</keyword>
<dbReference type="InterPro" id="IPR052921">
    <property type="entry name" value="GPCR1_Superfamily_Member"/>
</dbReference>
<dbReference type="Proteomes" id="UP000606274">
    <property type="component" value="Unassembled WGS sequence"/>
</dbReference>
<feature type="transmembrane region" description="Helical" evidence="2">
    <location>
        <begin position="262"/>
        <end position="286"/>
    </location>
</feature>
<dbReference type="GO" id="GO:0005549">
    <property type="term" value="F:odorant binding"/>
    <property type="evidence" value="ECO:0007669"/>
    <property type="project" value="TreeGrafter"/>
</dbReference>
<dbReference type="AlphaFoldDB" id="A0A8T0AKN0"/>
<dbReference type="PANTHER" id="PTHR26451">
    <property type="entry name" value="G_PROTEIN_RECEP_F1_2 DOMAIN-CONTAINING PROTEIN"/>
    <property type="match status" value="1"/>
</dbReference>
<evidence type="ECO:0000256" key="2">
    <source>
        <dbReference type="SAM" id="Phobius"/>
    </source>
</evidence>
<comment type="caution">
    <text evidence="3">The sequence shown here is derived from an EMBL/GenBank/DDBJ whole genome shotgun (WGS) entry which is preliminary data.</text>
</comment>
<protein>
    <recommendedName>
        <fullName evidence="5">G-protein coupled receptors family 1 profile domain-containing protein</fullName>
    </recommendedName>
</protein>
<sequence>MEESFLYQQTPAPKTDPPPQSVMSHSDNQHLLDMVKMCVHFMMFLAIGVFTYVIAVTVHGSPHLRRNVHYHLLLQHCICLTGFNAAGGVLHVLRSLRLPVTRLACWILFDLQVVMARGLNFTLTLMCMCTCLSVCCPLRYNSLPRTFYRWMISVTWILALINPVVFTALACAQQPWRYVMAPDTECSTALEGKACIISSLLLLLLMVLLISSSYICICLEDHHAGHFSRSNSKGRRTILIHILQISLHTFPTFIIVSRMHQMLVIALITFLIFSISQFLSPVIYGLRCKELNKEIPRFFPCFFNKPVSLKQQRGSWTISTISGVLSSSETDHSTSMVTVHVSETQNDDQNKHHVSEDHVESTI</sequence>
<dbReference type="PANTHER" id="PTHR26451:SF980">
    <property type="entry name" value="GENE 7582-RELATED"/>
    <property type="match status" value="1"/>
</dbReference>
<keyword evidence="2" id="KW-1133">Transmembrane helix</keyword>
<name>A0A8T0AKN0_SILME</name>
<feature type="region of interest" description="Disordered" evidence="1">
    <location>
        <begin position="1"/>
        <end position="24"/>
    </location>
</feature>
<evidence type="ECO:0000256" key="1">
    <source>
        <dbReference type="SAM" id="MobiDB-lite"/>
    </source>
</evidence>
<dbReference type="GO" id="GO:0016020">
    <property type="term" value="C:membrane"/>
    <property type="evidence" value="ECO:0007669"/>
    <property type="project" value="TreeGrafter"/>
</dbReference>
<feature type="compositionally biased region" description="Basic and acidic residues" evidence="1">
    <location>
        <begin position="348"/>
        <end position="363"/>
    </location>
</feature>
<feature type="region of interest" description="Disordered" evidence="1">
    <location>
        <begin position="344"/>
        <end position="363"/>
    </location>
</feature>
<feature type="transmembrane region" description="Helical" evidence="2">
    <location>
        <begin position="72"/>
        <end position="93"/>
    </location>
</feature>